<sequence length="142" mass="16380">MPAKDVYHDTVCIALMKDGWTITDDPLILKIGERSTFIDLGAEKLIAAERDHEKIAVEIKSFLSPSPIKDLENAWGQFFLYARALQKKESDRSLYLAVSRNTFDTLFQEEAGQLLLEEPDFRMIVFDPNSEEILQWQPQFNL</sequence>
<dbReference type="InterPro" id="IPR011335">
    <property type="entry name" value="Restrct_endonuc-II-like"/>
</dbReference>
<name>A0A5M3T3I9_LIMPL</name>
<proteinExistence type="predicted"/>
<dbReference type="InterPro" id="IPR011856">
    <property type="entry name" value="tRNA_endonuc-like_dom_sf"/>
</dbReference>
<dbReference type="GeneID" id="301681539"/>
<keyword evidence="2" id="KW-1185">Reference proteome</keyword>
<dbReference type="Pfam" id="PF08814">
    <property type="entry name" value="XisH"/>
    <property type="match status" value="1"/>
</dbReference>
<protein>
    <submittedName>
        <fullName evidence="1">FdxN element excision controlling factor protein</fullName>
    </submittedName>
</protein>
<comment type="caution">
    <text evidence="1">The sequence shown here is derived from an EMBL/GenBank/DDBJ whole genome shotgun (WGS) entry which is preliminary data.</text>
</comment>
<evidence type="ECO:0000313" key="2">
    <source>
        <dbReference type="Proteomes" id="UP000326169"/>
    </source>
</evidence>
<dbReference type="RefSeq" id="WP_006616021.1">
    <property type="nucleotide sequence ID" value="NZ_BIMW01000025.1"/>
</dbReference>
<reference evidence="1 2" key="1">
    <citation type="journal article" date="2019" name="J Genomics">
        <title>The Draft Genome of a Hydrogen-producing Cyanobacterium, Arthrospira platensis NIES-46.</title>
        <authorList>
            <person name="Suzuki S."/>
            <person name="Yamaguchi H."/>
            <person name="Kawachi M."/>
        </authorList>
    </citation>
    <scope>NUCLEOTIDE SEQUENCE [LARGE SCALE GENOMIC DNA]</scope>
    <source>
        <strain evidence="1 2">NIES-46</strain>
    </source>
</reference>
<dbReference type="InterPro" id="IPR014919">
    <property type="entry name" value="XisH"/>
</dbReference>
<evidence type="ECO:0000313" key="1">
    <source>
        <dbReference type="EMBL" id="GCE92548.1"/>
    </source>
</evidence>
<gene>
    <name evidence="1" type="primary">xisH_3</name>
    <name evidence="1" type="ORF">NIES46_05880</name>
</gene>
<organism evidence="1 2">
    <name type="scientific">Limnospira platensis NIES-46</name>
    <dbReference type="NCBI Taxonomy" id="1236695"/>
    <lineage>
        <taxon>Bacteria</taxon>
        <taxon>Bacillati</taxon>
        <taxon>Cyanobacteriota</taxon>
        <taxon>Cyanophyceae</taxon>
        <taxon>Oscillatoriophycideae</taxon>
        <taxon>Oscillatoriales</taxon>
        <taxon>Sirenicapillariaceae</taxon>
        <taxon>Limnospira</taxon>
    </lineage>
</organism>
<dbReference type="EMBL" id="BIMW01000025">
    <property type="protein sequence ID" value="GCE92548.1"/>
    <property type="molecule type" value="Genomic_DNA"/>
</dbReference>
<dbReference type="SUPFAM" id="SSF52980">
    <property type="entry name" value="Restriction endonuclease-like"/>
    <property type="match status" value="1"/>
</dbReference>
<accession>A0A5M3T3I9</accession>
<dbReference type="CDD" id="cd22366">
    <property type="entry name" value="XisH-like"/>
    <property type="match status" value="1"/>
</dbReference>
<dbReference type="Gene3D" id="3.40.1350.10">
    <property type="match status" value="1"/>
</dbReference>
<dbReference type="Proteomes" id="UP000326169">
    <property type="component" value="Unassembled WGS sequence"/>
</dbReference>